<sequence length="167" mass="20095">MKGEFRIKLHYDEPLCRQLEDTTKENQPVFTKGRHYRPDIRMDLYREDVYWSTIIFEVKYRKIQSIFQDKTKKQNRDTKSFCENQIRGYKNELHSKYCRGLDENFALRKLNPVDRVWVLNPTHHEGNIIDKEEEGIKLIQLIPGKNHQKIILELKEEISEAFDGELI</sequence>
<proteinExistence type="predicted"/>
<name>A0ABR7PE16_9FIRM</name>
<evidence type="ECO:0000313" key="1">
    <source>
        <dbReference type="EMBL" id="MBC8629647.1"/>
    </source>
</evidence>
<dbReference type="Proteomes" id="UP000661649">
    <property type="component" value="Unassembled WGS sequence"/>
</dbReference>
<organism evidence="1 2">
    <name type="scientific">Blautia stercoris</name>
    <dbReference type="NCBI Taxonomy" id="871664"/>
    <lineage>
        <taxon>Bacteria</taxon>
        <taxon>Bacillati</taxon>
        <taxon>Bacillota</taxon>
        <taxon>Clostridia</taxon>
        <taxon>Lachnospirales</taxon>
        <taxon>Lachnospiraceae</taxon>
        <taxon>Blautia</taxon>
    </lineage>
</organism>
<reference evidence="1 2" key="1">
    <citation type="submission" date="2020-08" db="EMBL/GenBank/DDBJ databases">
        <title>Genome public.</title>
        <authorList>
            <person name="Liu C."/>
            <person name="Sun Q."/>
        </authorList>
    </citation>
    <scope>NUCLEOTIDE SEQUENCE [LARGE SCALE GENOMIC DNA]</scope>
    <source>
        <strain evidence="1 2">3_YM_SP_D4_24.mj</strain>
    </source>
</reference>
<comment type="caution">
    <text evidence="1">The sequence shown here is derived from an EMBL/GenBank/DDBJ whole genome shotgun (WGS) entry which is preliminary data.</text>
</comment>
<dbReference type="RefSeq" id="WP_187559123.1">
    <property type="nucleotide sequence ID" value="NZ_JACRTP010000007.1"/>
</dbReference>
<gene>
    <name evidence="1" type="ORF">H8712_13710</name>
</gene>
<evidence type="ECO:0008006" key="3">
    <source>
        <dbReference type="Google" id="ProtNLM"/>
    </source>
</evidence>
<keyword evidence="2" id="KW-1185">Reference proteome</keyword>
<accession>A0ABR7PE16</accession>
<evidence type="ECO:0000313" key="2">
    <source>
        <dbReference type="Proteomes" id="UP000661649"/>
    </source>
</evidence>
<dbReference type="EMBL" id="JACRTP010000007">
    <property type="protein sequence ID" value="MBC8629647.1"/>
    <property type="molecule type" value="Genomic_DNA"/>
</dbReference>
<protein>
    <recommendedName>
        <fullName evidence="3">TnsA endonuclease N-terminal domain-containing protein</fullName>
    </recommendedName>
</protein>